<evidence type="ECO:0000313" key="2">
    <source>
        <dbReference type="EMBL" id="QJA65082.1"/>
    </source>
</evidence>
<organism evidence="1">
    <name type="scientific">viral metagenome</name>
    <dbReference type="NCBI Taxonomy" id="1070528"/>
    <lineage>
        <taxon>unclassified sequences</taxon>
        <taxon>metagenomes</taxon>
        <taxon>organismal metagenomes</taxon>
    </lineage>
</organism>
<dbReference type="AlphaFoldDB" id="A0A6H1Z8G1"/>
<dbReference type="EMBL" id="MT141531">
    <property type="protein sequence ID" value="QJA65082.1"/>
    <property type="molecule type" value="Genomic_DNA"/>
</dbReference>
<gene>
    <name evidence="2" type="ORF">MM415B00439_0038</name>
    <name evidence="1" type="ORF">TM448B00310_0022</name>
</gene>
<accession>A0A6H1Z8G1</accession>
<sequence length="205" mass="21979">MSVKEIEAKQAQLEAELTTALEAAKVLTPATAEFDEAYGRYLSTKAAIARIPDEIAKAKLAENKEAIDAAGITVAEGIFQLVDRLKVAELLGSPVIALRYYRTTSKDEQGAETISTGVAFNPVTKASSTGPREASAKSGRTVIVDAQGNRISLTKFALEYASDEEKAKVTYKTGVTPHVLVDSKPKFEAFCKAHNLTGYTYEAAS</sequence>
<proteinExistence type="predicted"/>
<dbReference type="EMBL" id="MT144609">
    <property type="protein sequence ID" value="QJA43585.1"/>
    <property type="molecule type" value="Genomic_DNA"/>
</dbReference>
<evidence type="ECO:0000313" key="1">
    <source>
        <dbReference type="EMBL" id="QJA43585.1"/>
    </source>
</evidence>
<name>A0A6H1Z8G1_9ZZZZ</name>
<protein>
    <submittedName>
        <fullName evidence="1">Uncharacterized protein</fullName>
    </submittedName>
</protein>
<reference evidence="1" key="1">
    <citation type="submission" date="2020-03" db="EMBL/GenBank/DDBJ databases">
        <title>The deep terrestrial virosphere.</title>
        <authorList>
            <person name="Holmfeldt K."/>
            <person name="Nilsson E."/>
            <person name="Simone D."/>
            <person name="Lopez-Fernandez M."/>
            <person name="Wu X."/>
            <person name="de Brujin I."/>
            <person name="Lundin D."/>
            <person name="Andersson A."/>
            <person name="Bertilsson S."/>
            <person name="Dopson M."/>
        </authorList>
    </citation>
    <scope>NUCLEOTIDE SEQUENCE</scope>
    <source>
        <strain evidence="2">MM415B00439</strain>
        <strain evidence="1">TM448B00310</strain>
    </source>
</reference>